<evidence type="ECO:0000313" key="5">
    <source>
        <dbReference type="EMBL" id="UOG76220.1"/>
    </source>
</evidence>
<accession>A0ABY4D1H4</accession>
<name>A0ABY4D1H4_9BACT</name>
<protein>
    <submittedName>
        <fullName evidence="5">DUF5597 domain-containing protein</fullName>
    </submittedName>
</protein>
<dbReference type="Pfam" id="PF02449">
    <property type="entry name" value="Glyco_hydro_42"/>
    <property type="match status" value="1"/>
</dbReference>
<gene>
    <name evidence="5" type="ORF">MTX78_06380</name>
</gene>
<organism evidence="5 6">
    <name type="scientific">Hymenobacter tibetensis</name>
    <dbReference type="NCBI Taxonomy" id="497967"/>
    <lineage>
        <taxon>Bacteria</taxon>
        <taxon>Pseudomonadati</taxon>
        <taxon>Bacteroidota</taxon>
        <taxon>Cytophagia</taxon>
        <taxon>Cytophagales</taxon>
        <taxon>Hymenobacteraceae</taxon>
        <taxon>Hymenobacter</taxon>
    </lineage>
</organism>
<dbReference type="RefSeq" id="WP_243800943.1">
    <property type="nucleotide sequence ID" value="NZ_CP094669.1"/>
</dbReference>
<dbReference type="SUPFAM" id="SSF51445">
    <property type="entry name" value="(Trans)glycosidases"/>
    <property type="match status" value="1"/>
</dbReference>
<keyword evidence="1" id="KW-0378">Hydrolase</keyword>
<evidence type="ECO:0000259" key="3">
    <source>
        <dbReference type="Pfam" id="PF02449"/>
    </source>
</evidence>
<keyword evidence="6" id="KW-1185">Reference proteome</keyword>
<dbReference type="Pfam" id="PF18120">
    <property type="entry name" value="DUF5597"/>
    <property type="match status" value="1"/>
</dbReference>
<dbReference type="Gene3D" id="2.60.220.20">
    <property type="entry name" value="putative beta-Galactosidase from caulobacter crescentus"/>
    <property type="match status" value="1"/>
</dbReference>
<dbReference type="EMBL" id="CP094669">
    <property type="protein sequence ID" value="UOG76220.1"/>
    <property type="molecule type" value="Genomic_DNA"/>
</dbReference>
<dbReference type="InterPro" id="IPR040719">
    <property type="entry name" value="DUF5597"/>
</dbReference>
<evidence type="ECO:0000256" key="1">
    <source>
        <dbReference type="ARBA" id="ARBA00022801"/>
    </source>
</evidence>
<feature type="domain" description="DUF5597" evidence="4">
    <location>
        <begin position="369"/>
        <end position="499"/>
    </location>
</feature>
<evidence type="ECO:0000259" key="4">
    <source>
        <dbReference type="Pfam" id="PF18120"/>
    </source>
</evidence>
<evidence type="ECO:0000256" key="2">
    <source>
        <dbReference type="ARBA" id="ARBA00023295"/>
    </source>
</evidence>
<reference evidence="5 6" key="1">
    <citation type="submission" date="2022-03" db="EMBL/GenBank/DDBJ databases">
        <title>Hymenobactersp. isolated from the air.</title>
        <authorList>
            <person name="Won M."/>
            <person name="Kwon S.-W."/>
        </authorList>
    </citation>
    <scope>NUCLEOTIDE SEQUENCE [LARGE SCALE GENOMIC DNA]</scope>
    <source>
        <strain evidence="5 6">KACC 21982</strain>
    </source>
</reference>
<dbReference type="Proteomes" id="UP000831113">
    <property type="component" value="Chromosome"/>
</dbReference>
<sequence>MPHLAKTGTSTQLIVDGKPYFVLGGELGNSTASSTAYMQPVWPKLKAMHLNTVIAPVYWELMEPQEGKFDFALVDDLLRDARKHQMKLVLLWFGAWKNSMSCYAPAWVKTDTKRFPRVEDDQGVLQEIMTPFDSRNLEVDKKAFVKLMQHLKEVDGQQHTVVTVQVENEIGMLPTARSYDSHANAAFKQPVPAPLLAYLQRERKNLKPEFASVWQKQGAKTKGNWEEVFGKSLATDEIFMAWHYATFTNALAVAGKAAYPLPMYVNAALNRPGVAPGKYPSAGPLPHIMDVWLAGAPAIDILAPDFYNPDFKHWCDLYTRGGNPLFIPEHRFEDGVAAKAFFAFGNYNCLSFSPFAIEGSDTLSGAPIGKAYELLQQVSFLLAKHQPLNQVRGFLQEKDSAAHTTTLGDYRFTAKHEYTLGWSLGAKKPTWSPGGGLLIAVAPDEFYVVGTGIVLTCEPTAKGKRAGYVSVDEGYFEGEKWVAGRRMNGDQDHQGRHVRIPGEEYSIQRVKLYTY</sequence>
<dbReference type="InterPro" id="IPR017853">
    <property type="entry name" value="GH"/>
</dbReference>
<keyword evidence="2" id="KW-0326">Glycosidase</keyword>
<evidence type="ECO:0000313" key="6">
    <source>
        <dbReference type="Proteomes" id="UP000831113"/>
    </source>
</evidence>
<feature type="domain" description="Glycoside hydrolase family 42 N-terminal" evidence="3">
    <location>
        <begin position="44"/>
        <end position="189"/>
    </location>
</feature>
<dbReference type="InterPro" id="IPR013529">
    <property type="entry name" value="Glyco_hydro_42_N"/>
</dbReference>
<proteinExistence type="predicted"/>
<dbReference type="Gene3D" id="3.20.20.80">
    <property type="entry name" value="Glycosidases"/>
    <property type="match status" value="1"/>
</dbReference>